<dbReference type="NCBIfam" id="TIGR00530">
    <property type="entry name" value="AGP_acyltrn"/>
    <property type="match status" value="1"/>
</dbReference>
<evidence type="ECO:0000256" key="3">
    <source>
        <dbReference type="ARBA" id="ARBA00022679"/>
    </source>
</evidence>
<dbReference type="EC" id="2.3.1.51" evidence="5"/>
<comment type="catalytic activity">
    <reaction evidence="5">
        <text>a 1-acyl-sn-glycero-3-phosphate + an acyl-CoA = a 1,2-diacyl-sn-glycero-3-phosphate + CoA</text>
        <dbReference type="Rhea" id="RHEA:19709"/>
        <dbReference type="ChEBI" id="CHEBI:57287"/>
        <dbReference type="ChEBI" id="CHEBI:57970"/>
        <dbReference type="ChEBI" id="CHEBI:58342"/>
        <dbReference type="ChEBI" id="CHEBI:58608"/>
        <dbReference type="EC" id="2.3.1.51"/>
    </reaction>
</comment>
<accession>A0A8S1GSA2</accession>
<gene>
    <name evidence="7" type="ORF">CAUJ_LOCUS2446</name>
</gene>
<feature type="domain" description="Phospholipid/glycerol acyltransferase" evidence="6">
    <location>
        <begin position="92"/>
        <end position="207"/>
    </location>
</feature>
<dbReference type="OrthoDB" id="202234at2759"/>
<dbReference type="EMBL" id="CAJGYM010000004">
    <property type="protein sequence ID" value="CAD6186527.1"/>
    <property type="molecule type" value="Genomic_DNA"/>
</dbReference>
<comment type="similarity">
    <text evidence="2 5">Belongs to the 1-acyl-sn-glycerol-3-phosphate acyltransferase family.</text>
</comment>
<comment type="pathway">
    <text evidence="1">Phospholipid metabolism; CDP-diacylglycerol biosynthesis; CDP-diacylglycerol from sn-glycerol 3-phosphate: step 2/3.</text>
</comment>
<dbReference type="GO" id="GO:0003841">
    <property type="term" value="F:1-acylglycerol-3-phosphate O-acyltransferase activity"/>
    <property type="evidence" value="ECO:0007669"/>
    <property type="project" value="UniProtKB-UniRule"/>
</dbReference>
<dbReference type="PANTHER" id="PTHR10434">
    <property type="entry name" value="1-ACYL-SN-GLYCEROL-3-PHOSPHATE ACYLTRANSFERASE"/>
    <property type="match status" value="1"/>
</dbReference>
<evidence type="ECO:0000313" key="7">
    <source>
        <dbReference type="EMBL" id="CAD6186527.1"/>
    </source>
</evidence>
<keyword evidence="4 5" id="KW-0012">Acyltransferase</keyword>
<evidence type="ECO:0000313" key="8">
    <source>
        <dbReference type="Proteomes" id="UP000835052"/>
    </source>
</evidence>
<name>A0A8S1GSA2_9PELO</name>
<evidence type="ECO:0000256" key="5">
    <source>
        <dbReference type="RuleBase" id="RU361267"/>
    </source>
</evidence>
<comment type="caution">
    <text evidence="7">The sequence shown here is derived from an EMBL/GenBank/DDBJ whole genome shotgun (WGS) entry which is preliminary data.</text>
</comment>
<dbReference type="SUPFAM" id="SSF69593">
    <property type="entry name" value="Glycerol-3-phosphate (1)-acyltransferase"/>
    <property type="match status" value="1"/>
</dbReference>
<dbReference type="AlphaFoldDB" id="A0A8S1GSA2"/>
<evidence type="ECO:0000256" key="4">
    <source>
        <dbReference type="ARBA" id="ARBA00023315"/>
    </source>
</evidence>
<keyword evidence="5" id="KW-0594">Phospholipid biosynthesis</keyword>
<proteinExistence type="inferred from homology"/>
<sequence length="277" mass="31913">MSVLWLALALLVLILFLLYNFSTTMNYYMRISFFYATIFAHGMECTVTLFPSWLKQGGADLVFHKFYYWCFWTGVHVEVRDQSLMDKVQGPAVVIANHQSAIDVIVMSSVWPHRGVVMMKKALMYVPFFNIASYWANTIFIDRFNRERAMHSVDYCVEQLKISGFKLWVFPEGTRNRDGGMIPFKKGAFNIAVRAQIPIIPIVISDYRPFYSKNGKYFRTDGEVIAQVLPPIDTTGLSLDDVADLIEKTRSKMLAVYDVISPEVKHLIESKRKDKSE</sequence>
<dbReference type="GO" id="GO:0005783">
    <property type="term" value="C:endoplasmic reticulum"/>
    <property type="evidence" value="ECO:0007669"/>
    <property type="project" value="TreeGrafter"/>
</dbReference>
<dbReference type="InterPro" id="IPR002123">
    <property type="entry name" value="Plipid/glycerol_acylTrfase"/>
</dbReference>
<keyword evidence="3 5" id="KW-0808">Transferase</keyword>
<evidence type="ECO:0000256" key="1">
    <source>
        <dbReference type="ARBA" id="ARBA00004728"/>
    </source>
</evidence>
<comment type="domain">
    <text evidence="5">The HXXXXD motif is essential for acyltransferase activity and may constitute the binding site for the phosphate moiety of the glycerol-3-phosphate.</text>
</comment>
<evidence type="ECO:0000256" key="2">
    <source>
        <dbReference type="ARBA" id="ARBA00008655"/>
    </source>
</evidence>
<dbReference type="Proteomes" id="UP000835052">
    <property type="component" value="Unassembled WGS sequence"/>
</dbReference>
<dbReference type="PANTHER" id="PTHR10434:SF11">
    <property type="entry name" value="1-ACYL-SN-GLYCEROL-3-PHOSPHATE ACYLTRANSFERASE"/>
    <property type="match status" value="1"/>
</dbReference>
<dbReference type="GO" id="GO:0006654">
    <property type="term" value="P:phosphatidic acid biosynthetic process"/>
    <property type="evidence" value="ECO:0007669"/>
    <property type="project" value="TreeGrafter"/>
</dbReference>
<dbReference type="InterPro" id="IPR004552">
    <property type="entry name" value="AGP_acyltrans"/>
</dbReference>
<keyword evidence="5" id="KW-0444">Lipid biosynthesis</keyword>
<dbReference type="SMART" id="SM00563">
    <property type="entry name" value="PlsC"/>
    <property type="match status" value="1"/>
</dbReference>
<protein>
    <recommendedName>
        <fullName evidence="5">1-acyl-sn-glycerol-3-phosphate acyltransferase</fullName>
        <ecNumber evidence="5">2.3.1.51</ecNumber>
    </recommendedName>
</protein>
<dbReference type="GO" id="GO:0016020">
    <property type="term" value="C:membrane"/>
    <property type="evidence" value="ECO:0007669"/>
    <property type="project" value="InterPro"/>
</dbReference>
<keyword evidence="8" id="KW-1185">Reference proteome</keyword>
<evidence type="ECO:0000259" key="6">
    <source>
        <dbReference type="SMART" id="SM00563"/>
    </source>
</evidence>
<dbReference type="CDD" id="cd07989">
    <property type="entry name" value="LPLAT_AGPAT-like"/>
    <property type="match status" value="1"/>
</dbReference>
<reference evidence="7" key="1">
    <citation type="submission" date="2020-10" db="EMBL/GenBank/DDBJ databases">
        <authorList>
            <person name="Kikuchi T."/>
        </authorList>
    </citation>
    <scope>NUCLEOTIDE SEQUENCE</scope>
    <source>
        <strain evidence="7">NKZ352</strain>
    </source>
</reference>
<organism evidence="7 8">
    <name type="scientific">Caenorhabditis auriculariae</name>
    <dbReference type="NCBI Taxonomy" id="2777116"/>
    <lineage>
        <taxon>Eukaryota</taxon>
        <taxon>Metazoa</taxon>
        <taxon>Ecdysozoa</taxon>
        <taxon>Nematoda</taxon>
        <taxon>Chromadorea</taxon>
        <taxon>Rhabditida</taxon>
        <taxon>Rhabditina</taxon>
        <taxon>Rhabditomorpha</taxon>
        <taxon>Rhabditoidea</taxon>
        <taxon>Rhabditidae</taxon>
        <taxon>Peloderinae</taxon>
        <taxon>Caenorhabditis</taxon>
    </lineage>
</organism>
<dbReference type="Pfam" id="PF01553">
    <property type="entry name" value="Acyltransferase"/>
    <property type="match status" value="1"/>
</dbReference>
<keyword evidence="5" id="KW-1208">Phospholipid metabolism</keyword>
<keyword evidence="5" id="KW-0443">Lipid metabolism</keyword>